<feature type="region of interest" description="Disordered" evidence="1">
    <location>
        <begin position="164"/>
        <end position="187"/>
    </location>
</feature>
<dbReference type="EMBL" id="FR854086">
    <property type="protein sequence ID" value="CCA84656.1"/>
    <property type="molecule type" value="Genomic_DNA"/>
</dbReference>
<dbReference type="Gene3D" id="3.40.960.10">
    <property type="entry name" value="VSR Endonuclease"/>
    <property type="match status" value="1"/>
</dbReference>
<accession>G2ZYP8</accession>
<sequence length="187" mass="19996">MAVKMLFVLFGLVLVVAVLAAIAKGKRGAAGSRGGAALLVCKPTVMDKWEAELYERLVVALKASHVFPQVAMSAFLKEAERRNGGRNVFAQKYVDFLVCERGTFRPLYVIELDGRSHGSSKARERDAQRDAMLASAGIPVKRYTSSKVDFAAVLRDYAEVVQPVPPSSSEASMPHPAGSAASSLGGV</sequence>
<reference evidence="3" key="1">
    <citation type="journal article" date="2011" name="PLoS ONE">
        <title>Ralstonia syzygii, the Blood Disease Bacterium and some Asian R. solanacearum strains form a single genomic species despite divergent lifestyles.</title>
        <authorList>
            <person name="Remenant B."/>
            <person name="de Cambiaire J.C."/>
            <person name="Cellier G."/>
            <person name="Jacobs J.M."/>
            <person name="Mangenot S."/>
            <person name="Barbe V."/>
            <person name="Lajus A."/>
            <person name="Vallenet D."/>
            <person name="Medigue C."/>
            <person name="Fegan M."/>
            <person name="Allen C."/>
            <person name="Prior P."/>
        </authorList>
    </citation>
    <scope>NUCLEOTIDE SEQUENCE</scope>
    <source>
        <strain evidence="3">R24</strain>
    </source>
</reference>
<evidence type="ECO:0000256" key="1">
    <source>
        <dbReference type="SAM" id="MobiDB-lite"/>
    </source>
</evidence>
<dbReference type="AlphaFoldDB" id="G2ZYP8"/>
<dbReference type="Pfam" id="PF10881">
    <property type="entry name" value="DUF2726"/>
    <property type="match status" value="1"/>
</dbReference>
<organism evidence="3">
    <name type="scientific">Ralstonia syzygii R24</name>
    <dbReference type="NCBI Taxonomy" id="907261"/>
    <lineage>
        <taxon>Bacteria</taxon>
        <taxon>Pseudomonadati</taxon>
        <taxon>Pseudomonadota</taxon>
        <taxon>Betaproteobacteria</taxon>
        <taxon>Burkholderiales</taxon>
        <taxon>Burkholderiaceae</taxon>
        <taxon>Ralstonia</taxon>
        <taxon>Ralstonia solanacearum species complex</taxon>
    </lineage>
</organism>
<feature type="domain" description="DUF2726" evidence="2">
    <location>
        <begin position="44"/>
        <end position="157"/>
    </location>
</feature>
<protein>
    <recommendedName>
        <fullName evidence="2">DUF2726 domain-containing protein</fullName>
    </recommendedName>
</protein>
<evidence type="ECO:0000259" key="2">
    <source>
        <dbReference type="Pfam" id="PF10881"/>
    </source>
</evidence>
<proteinExistence type="predicted"/>
<reference evidence="3" key="2">
    <citation type="submission" date="2011-04" db="EMBL/GenBank/DDBJ databases">
        <authorList>
            <person name="Genoscope - CEA"/>
        </authorList>
    </citation>
    <scope>NUCLEOTIDE SEQUENCE</scope>
    <source>
        <strain evidence="3">R24</strain>
    </source>
</reference>
<name>G2ZYP8_9RALS</name>
<gene>
    <name evidence="3" type="ORF">RALSY_10635</name>
</gene>
<evidence type="ECO:0000313" key="3">
    <source>
        <dbReference type="EMBL" id="CCA84656.1"/>
    </source>
</evidence>
<dbReference type="InterPro" id="IPR024402">
    <property type="entry name" value="DUF2726"/>
</dbReference>